<dbReference type="SMART" id="SM00387">
    <property type="entry name" value="HATPase_c"/>
    <property type="match status" value="1"/>
</dbReference>
<dbReference type="PRINTS" id="PR00344">
    <property type="entry name" value="BCTRLSENSOR"/>
</dbReference>
<dbReference type="Gene3D" id="3.30.565.10">
    <property type="entry name" value="Histidine kinase-like ATPase, C-terminal domain"/>
    <property type="match status" value="1"/>
</dbReference>
<dbReference type="RefSeq" id="WP_184084612.1">
    <property type="nucleotide sequence ID" value="NZ_JACHEK010000002.1"/>
</dbReference>
<dbReference type="InterPro" id="IPR004358">
    <property type="entry name" value="Sig_transdc_His_kin-like_C"/>
</dbReference>
<dbReference type="PROSITE" id="PS50109">
    <property type="entry name" value="HIS_KIN"/>
    <property type="match status" value="1"/>
</dbReference>
<evidence type="ECO:0000313" key="5">
    <source>
        <dbReference type="EMBL" id="MBB6143188.1"/>
    </source>
</evidence>
<dbReference type="Gene3D" id="2.60.120.10">
    <property type="entry name" value="Jelly Rolls"/>
    <property type="match status" value="1"/>
</dbReference>
<dbReference type="CDD" id="cd00038">
    <property type="entry name" value="CAP_ED"/>
    <property type="match status" value="1"/>
</dbReference>
<dbReference type="PROSITE" id="PS50042">
    <property type="entry name" value="CNMP_BINDING_3"/>
    <property type="match status" value="1"/>
</dbReference>
<keyword evidence="6" id="KW-1185">Reference proteome</keyword>
<dbReference type="EMBL" id="JACHEK010000002">
    <property type="protein sequence ID" value="MBB6143188.1"/>
    <property type="molecule type" value="Genomic_DNA"/>
</dbReference>
<keyword evidence="5" id="KW-0418">Kinase</keyword>
<accession>A0A841JXM0</accession>
<comment type="catalytic activity">
    <reaction evidence="1">
        <text>ATP + protein L-histidine = ADP + protein N-phospho-L-histidine.</text>
        <dbReference type="EC" id="2.7.13.3"/>
    </reaction>
</comment>
<dbReference type="PANTHER" id="PTHR43065:SF48">
    <property type="entry name" value="HISTIDINE KINASE"/>
    <property type="match status" value="1"/>
</dbReference>
<proteinExistence type="predicted"/>
<evidence type="ECO:0000259" key="3">
    <source>
        <dbReference type="PROSITE" id="PS50042"/>
    </source>
</evidence>
<dbReference type="InterPro" id="IPR005467">
    <property type="entry name" value="His_kinase_dom"/>
</dbReference>
<organism evidence="5 6">
    <name type="scientific">Silvibacterium bohemicum</name>
    <dbReference type="NCBI Taxonomy" id="1577686"/>
    <lineage>
        <taxon>Bacteria</taxon>
        <taxon>Pseudomonadati</taxon>
        <taxon>Acidobacteriota</taxon>
        <taxon>Terriglobia</taxon>
        <taxon>Terriglobales</taxon>
        <taxon>Acidobacteriaceae</taxon>
        <taxon>Silvibacterium</taxon>
    </lineage>
</organism>
<feature type="domain" description="Histidine kinase" evidence="4">
    <location>
        <begin position="225"/>
        <end position="429"/>
    </location>
</feature>
<dbReference type="Proteomes" id="UP000538666">
    <property type="component" value="Unassembled WGS sequence"/>
</dbReference>
<dbReference type="SUPFAM" id="SSF51206">
    <property type="entry name" value="cAMP-binding domain-like"/>
    <property type="match status" value="1"/>
</dbReference>
<dbReference type="InterPro" id="IPR036890">
    <property type="entry name" value="HATPase_C_sf"/>
</dbReference>
<dbReference type="AlphaFoldDB" id="A0A841JXM0"/>
<dbReference type="Gene3D" id="1.10.287.130">
    <property type="match status" value="1"/>
</dbReference>
<dbReference type="GO" id="GO:0004673">
    <property type="term" value="F:protein histidine kinase activity"/>
    <property type="evidence" value="ECO:0007669"/>
    <property type="project" value="UniProtKB-EC"/>
</dbReference>
<dbReference type="PANTHER" id="PTHR43065">
    <property type="entry name" value="SENSOR HISTIDINE KINASE"/>
    <property type="match status" value="1"/>
</dbReference>
<comment type="caution">
    <text evidence="5">The sequence shown here is derived from an EMBL/GenBank/DDBJ whole genome shotgun (WGS) entry which is preliminary data.</text>
</comment>
<reference evidence="5 6" key="1">
    <citation type="submission" date="2020-08" db="EMBL/GenBank/DDBJ databases">
        <title>Genomic Encyclopedia of Type Strains, Phase IV (KMG-IV): sequencing the most valuable type-strain genomes for metagenomic binning, comparative biology and taxonomic classification.</title>
        <authorList>
            <person name="Goeker M."/>
        </authorList>
    </citation>
    <scope>NUCLEOTIDE SEQUENCE [LARGE SCALE GENOMIC DNA]</scope>
    <source>
        <strain evidence="5 6">DSM 103733</strain>
    </source>
</reference>
<dbReference type="Pfam" id="PF02518">
    <property type="entry name" value="HATPase_c"/>
    <property type="match status" value="1"/>
</dbReference>
<evidence type="ECO:0000256" key="2">
    <source>
        <dbReference type="ARBA" id="ARBA00012438"/>
    </source>
</evidence>
<sequence>MQDGELIFSQGAPPRHLIFILAGEVVVKRHTSSAVSVLVGRTKRITGKTPFSRIRSWNADGRASGNVWLLELDDSQFPAMLTAIPSMTERMVRVLIDRNREYTRAEEQIGKLAALSKLAGNLAHELNNPASAARSAALALGQQSELVRNDARYQLGLAISDKAALDRYLKGLDAIRAKVGSTPHPSNSILAGDLEEALCDWLQNKGFEEAWKLAPILAEAEVSISELQDFTAPVAAELQPIALRDLLATVSQNAAIASIIQASERIFRIVAAVKDYSYMDRQPLQEVDIPAALDNVLMMFQPRLKDVIIKRNVTAELPLFQGYGSELNQAFSALIENGLDAMENRGTLTLSAKLQGETLLVEFEDDGRGIPKEYQDRVFEPFFTTKPLGAGLGLGLDTVQRVIAKHFGTVSFETSTQGTIFHVRLPVNRAEIY</sequence>
<evidence type="ECO:0000313" key="6">
    <source>
        <dbReference type="Proteomes" id="UP000538666"/>
    </source>
</evidence>
<protein>
    <recommendedName>
        <fullName evidence="2">histidine kinase</fullName>
        <ecNumber evidence="2">2.7.13.3</ecNumber>
    </recommendedName>
</protein>
<evidence type="ECO:0000256" key="1">
    <source>
        <dbReference type="ARBA" id="ARBA00000085"/>
    </source>
</evidence>
<dbReference type="InterPro" id="IPR018490">
    <property type="entry name" value="cNMP-bd_dom_sf"/>
</dbReference>
<evidence type="ECO:0000259" key="4">
    <source>
        <dbReference type="PROSITE" id="PS50109"/>
    </source>
</evidence>
<dbReference type="EC" id="2.7.13.3" evidence="2"/>
<keyword evidence="5" id="KW-0808">Transferase</keyword>
<name>A0A841JXM0_9BACT</name>
<dbReference type="InterPro" id="IPR014710">
    <property type="entry name" value="RmlC-like_jellyroll"/>
</dbReference>
<feature type="domain" description="Cyclic nucleotide-binding" evidence="3">
    <location>
        <begin position="1"/>
        <end position="98"/>
    </location>
</feature>
<dbReference type="InterPro" id="IPR003594">
    <property type="entry name" value="HATPase_dom"/>
</dbReference>
<dbReference type="SUPFAM" id="SSF55874">
    <property type="entry name" value="ATPase domain of HSP90 chaperone/DNA topoisomerase II/histidine kinase"/>
    <property type="match status" value="1"/>
</dbReference>
<gene>
    <name evidence="5" type="ORF">HNQ77_001132</name>
</gene>
<dbReference type="InterPro" id="IPR000595">
    <property type="entry name" value="cNMP-bd_dom"/>
</dbReference>